<dbReference type="EMBL" id="JADIKD010000012">
    <property type="protein sequence ID" value="MFK2919599.1"/>
    <property type="molecule type" value="Genomic_DNA"/>
</dbReference>
<dbReference type="RefSeq" id="WP_379984367.1">
    <property type="nucleotide sequence ID" value="NZ_JADIKD010000012.1"/>
</dbReference>
<keyword evidence="1" id="KW-0812">Transmembrane</keyword>
<dbReference type="InterPro" id="IPR009305">
    <property type="entry name" value="Mpo1-like"/>
</dbReference>
<reference evidence="2 3" key="1">
    <citation type="submission" date="2020-10" db="EMBL/GenBank/DDBJ databases">
        <title>Phylogeny of dyella-like bacteria.</title>
        <authorList>
            <person name="Fu J."/>
        </authorList>
    </citation>
    <scope>NUCLEOTIDE SEQUENCE [LARGE SCALE GENOMIC DNA]</scope>
    <source>
        <strain evidence="2 3">BB4</strain>
    </source>
</reference>
<feature type="transmembrane region" description="Helical" evidence="1">
    <location>
        <begin position="26"/>
        <end position="43"/>
    </location>
</feature>
<evidence type="ECO:0000313" key="3">
    <source>
        <dbReference type="Proteomes" id="UP001620408"/>
    </source>
</evidence>
<accession>A0ABW8K9P1</accession>
<name>A0ABW8K9P1_9GAMM</name>
<evidence type="ECO:0000313" key="2">
    <source>
        <dbReference type="EMBL" id="MFK2919599.1"/>
    </source>
</evidence>
<keyword evidence="1" id="KW-0472">Membrane</keyword>
<keyword evidence="3" id="KW-1185">Reference proteome</keyword>
<gene>
    <name evidence="2" type="ORF">ISS97_20230</name>
</gene>
<dbReference type="Proteomes" id="UP001620408">
    <property type="component" value="Unassembled WGS sequence"/>
</dbReference>
<dbReference type="PANTHER" id="PTHR34205:SF2">
    <property type="entry name" value="DUF962 DOMAIN-CONTAINING PROTEIN"/>
    <property type="match status" value="1"/>
</dbReference>
<proteinExistence type="predicted"/>
<organism evidence="2 3">
    <name type="scientific">Dyella koreensis</name>
    <dbReference type="NCBI Taxonomy" id="311235"/>
    <lineage>
        <taxon>Bacteria</taxon>
        <taxon>Pseudomonadati</taxon>
        <taxon>Pseudomonadota</taxon>
        <taxon>Gammaproteobacteria</taxon>
        <taxon>Lysobacterales</taxon>
        <taxon>Rhodanobacteraceae</taxon>
        <taxon>Dyella</taxon>
    </lineage>
</organism>
<sequence>MSGFASFRDFYPYYLTEHSNRNCRRMHFVGSTLVLLVLVLAIVTGRLAWLWLAPVAGYGFAWIGHFVFEKNRPATFSHPLYSLMGDWVMYWQILRGKVRI</sequence>
<feature type="transmembrane region" description="Helical" evidence="1">
    <location>
        <begin position="49"/>
        <end position="68"/>
    </location>
</feature>
<comment type="caution">
    <text evidence="2">The sequence shown here is derived from an EMBL/GenBank/DDBJ whole genome shotgun (WGS) entry which is preliminary data.</text>
</comment>
<evidence type="ECO:0000256" key="1">
    <source>
        <dbReference type="SAM" id="Phobius"/>
    </source>
</evidence>
<dbReference type="Pfam" id="PF06127">
    <property type="entry name" value="Mpo1-like"/>
    <property type="match status" value="1"/>
</dbReference>
<keyword evidence="1" id="KW-1133">Transmembrane helix</keyword>
<protein>
    <submittedName>
        <fullName evidence="2">DUF962 domain-containing protein</fullName>
    </submittedName>
</protein>
<dbReference type="PANTHER" id="PTHR34205">
    <property type="entry name" value="TRANSMEMBRANE PROTEIN"/>
    <property type="match status" value="1"/>
</dbReference>